<dbReference type="GO" id="GO:0046820">
    <property type="term" value="F:4-amino-4-deoxychorismate synthase activity"/>
    <property type="evidence" value="ECO:0007669"/>
    <property type="project" value="UniProtKB-EC"/>
</dbReference>
<dbReference type="Pfam" id="PF04715">
    <property type="entry name" value="Anth_synt_I_N"/>
    <property type="match status" value="1"/>
</dbReference>
<dbReference type="GeneID" id="54485231"/>
<dbReference type="Gene3D" id="3.60.120.10">
    <property type="entry name" value="Anthranilate synthase"/>
    <property type="match status" value="2"/>
</dbReference>
<comment type="pathway">
    <text evidence="2">Cofactor biosynthesis; tetrahydrofolate biosynthesis; 4-aminobenzoate from chorismate: step 1/2.</text>
</comment>
<reference evidence="13" key="1">
    <citation type="journal article" date="2020" name="Stud. Mycol.">
        <title>101 Dothideomycetes genomes: a test case for predicting lifestyles and emergence of pathogens.</title>
        <authorList>
            <person name="Haridas S."/>
            <person name="Albert R."/>
            <person name="Binder M."/>
            <person name="Bloem J."/>
            <person name="Labutti K."/>
            <person name="Salamov A."/>
            <person name="Andreopoulos B."/>
            <person name="Baker S."/>
            <person name="Barry K."/>
            <person name="Bills G."/>
            <person name="Bluhm B."/>
            <person name="Cannon C."/>
            <person name="Castanera R."/>
            <person name="Culley D."/>
            <person name="Daum C."/>
            <person name="Ezra D."/>
            <person name="Gonzalez J."/>
            <person name="Henrissat B."/>
            <person name="Kuo A."/>
            <person name="Liang C."/>
            <person name="Lipzen A."/>
            <person name="Lutzoni F."/>
            <person name="Magnuson J."/>
            <person name="Mondo S."/>
            <person name="Nolan M."/>
            <person name="Ohm R."/>
            <person name="Pangilinan J."/>
            <person name="Park H.-J."/>
            <person name="Ramirez L."/>
            <person name="Alfaro M."/>
            <person name="Sun H."/>
            <person name="Tritt A."/>
            <person name="Yoshinaga Y."/>
            <person name="Zwiers L.-H."/>
            <person name="Turgeon B."/>
            <person name="Goodwin S."/>
            <person name="Spatafora J."/>
            <person name="Crous P."/>
            <person name="Grigoriev I."/>
        </authorList>
    </citation>
    <scope>NUCLEOTIDE SEQUENCE</scope>
    <source>
        <strain evidence="13">CBS 121739</strain>
    </source>
</reference>
<dbReference type="InterPro" id="IPR015890">
    <property type="entry name" value="Chorismate_C"/>
</dbReference>
<evidence type="ECO:0000256" key="6">
    <source>
        <dbReference type="ARBA" id="ARBA00022909"/>
    </source>
</evidence>
<evidence type="ECO:0000256" key="9">
    <source>
        <dbReference type="ARBA" id="ARBA00031904"/>
    </source>
</evidence>
<dbReference type="InterPro" id="IPR017926">
    <property type="entry name" value="GATASE"/>
</dbReference>
<dbReference type="NCBIfam" id="TIGR00566">
    <property type="entry name" value="trpG_papA"/>
    <property type="match status" value="1"/>
</dbReference>
<comment type="catalytic activity">
    <reaction evidence="1">
        <text>chorismate + L-glutamine = 4-amino-4-deoxychorismate + L-glutamate</text>
        <dbReference type="Rhea" id="RHEA:11672"/>
        <dbReference type="ChEBI" id="CHEBI:29748"/>
        <dbReference type="ChEBI" id="CHEBI:29985"/>
        <dbReference type="ChEBI" id="CHEBI:58359"/>
        <dbReference type="ChEBI" id="CHEBI:58406"/>
        <dbReference type="EC" id="2.6.1.85"/>
    </reaction>
</comment>
<dbReference type="EMBL" id="ML996574">
    <property type="protein sequence ID" value="KAF2756864.1"/>
    <property type="molecule type" value="Genomic_DNA"/>
</dbReference>
<dbReference type="GO" id="GO:0000162">
    <property type="term" value="P:L-tryptophan biosynthetic process"/>
    <property type="evidence" value="ECO:0007669"/>
    <property type="project" value="TreeGrafter"/>
</dbReference>
<sequence length="748" mass="83139">MPIALGPFPPLGGSHSGLPRPRILYIDAFDSFSNNIVGLLEQSINAVVSVARINDVEVSRCLLDILRAFDAVVIGPGPGHPAKPKDVGLINQLWQLQEADILPIFGVCLGFQSLCLSHGARIERLQRARHGTVSKIQHIDMDIFQGIRNLHATQYHSLYAVLGEGTTTWDSTPQCPLMLPLAWDSSDELNGPILMAARHLYKPFWGVQFHPESICTSKEGMDMIQNWWSRAQAWSISRQRSVTIADPDMTAKIDRLSAVAPPGVDGMRATRDICLSDSIDGMITDVKFDLVRNAGTFLWRKVPWPSITPVMLCENLNLDRSRIVMLDSQGHATGRFSIIGIPTSGQTQAPEITYRSTDKELCYTSRRGELLSAQVDSISRIWPILQDTLDRCDPRSYDRYCFTSGLKGTLPESVPFWGGFMGYISYEAGLETIDVKPHESCYNDGRQDIKFAFIERSIVIDHRAGDVYVQSLLPDDECWIREMRAKIRSKRICLPKLDALSVWDLYQRLRLKNPAPHGAYVCLGDTVILSSSPERFLRWDRKGLCQLRPIKGTVKKGPDMTRDEAHKILNSSKERAENLMIVDLVRHDLSGVVGAANVRVPKCMVVEEYETVYQLVSVIEGQLPTSEDGKSTAPKGLDVLKASLPPGSMTGAPKKRSCEILRDIEKRPRGIYSGVLGYMDVGGGGDFSVVIRTAIKGLDKEHDTCDVWDIGAGGAITIQSDDKAEFLEMETKVTSALRAFEAEKQVDI</sequence>
<dbReference type="OrthoDB" id="64220at2759"/>
<organism evidence="13 14">
    <name type="scientific">Pseudovirgaria hyperparasitica</name>
    <dbReference type="NCBI Taxonomy" id="470096"/>
    <lineage>
        <taxon>Eukaryota</taxon>
        <taxon>Fungi</taxon>
        <taxon>Dikarya</taxon>
        <taxon>Ascomycota</taxon>
        <taxon>Pezizomycotina</taxon>
        <taxon>Dothideomycetes</taxon>
        <taxon>Dothideomycetes incertae sedis</taxon>
        <taxon>Acrospermales</taxon>
        <taxon>Acrospermaceae</taxon>
        <taxon>Pseudovirgaria</taxon>
    </lineage>
</organism>
<dbReference type="PANTHER" id="PTHR11236">
    <property type="entry name" value="AMINOBENZOATE/ANTHRANILATE SYNTHASE"/>
    <property type="match status" value="1"/>
</dbReference>
<dbReference type="PRINTS" id="PR00096">
    <property type="entry name" value="GATASE"/>
</dbReference>
<dbReference type="InterPro" id="IPR029062">
    <property type="entry name" value="Class_I_gatase-like"/>
</dbReference>
<dbReference type="SUPFAM" id="SSF52317">
    <property type="entry name" value="Class I glutamine amidotransferase-like"/>
    <property type="match status" value="1"/>
</dbReference>
<dbReference type="RefSeq" id="XP_033599315.1">
    <property type="nucleotide sequence ID" value="XM_033744177.1"/>
</dbReference>
<dbReference type="CDD" id="cd01743">
    <property type="entry name" value="GATase1_Anthranilate_Synthase"/>
    <property type="match status" value="1"/>
</dbReference>
<feature type="domain" description="Anthranilate synthase component I N-terminal" evidence="12">
    <location>
        <begin position="306"/>
        <end position="469"/>
    </location>
</feature>
<comment type="similarity">
    <text evidence="3">In the C-terminal section; belongs to the anthranilate synthase component I family.</text>
</comment>
<dbReference type="EC" id="2.6.1.85" evidence="4"/>
<evidence type="ECO:0000256" key="4">
    <source>
        <dbReference type="ARBA" id="ARBA00013139"/>
    </source>
</evidence>
<dbReference type="GO" id="GO:0046654">
    <property type="term" value="P:tetrahydrofolate biosynthetic process"/>
    <property type="evidence" value="ECO:0007669"/>
    <property type="project" value="UniProtKB-UniPathway"/>
</dbReference>
<gene>
    <name evidence="13" type="ORF">EJ05DRAFT_477096</name>
</gene>
<evidence type="ECO:0000256" key="5">
    <source>
        <dbReference type="ARBA" id="ARBA00022679"/>
    </source>
</evidence>
<dbReference type="InterPro" id="IPR005801">
    <property type="entry name" value="ADC_synthase"/>
</dbReference>
<dbReference type="InterPro" id="IPR006805">
    <property type="entry name" value="Anth_synth_I_N"/>
</dbReference>
<protein>
    <recommendedName>
        <fullName evidence="4">aminodeoxychorismate synthase</fullName>
        <ecNumber evidence="4">2.6.1.85</ecNumber>
    </recommendedName>
    <alternativeName>
        <fullName evidence="8">Para-aminobenzoate synthase</fullName>
    </alternativeName>
    <alternativeName>
        <fullName evidence="9">p-aminobenzoic acid synthase</fullName>
    </alternativeName>
</protein>
<evidence type="ECO:0000313" key="14">
    <source>
        <dbReference type="Proteomes" id="UP000799437"/>
    </source>
</evidence>
<evidence type="ECO:0000256" key="1">
    <source>
        <dbReference type="ARBA" id="ARBA00001000"/>
    </source>
</evidence>
<dbReference type="Pfam" id="PF00117">
    <property type="entry name" value="GATase"/>
    <property type="match status" value="1"/>
</dbReference>
<evidence type="ECO:0000259" key="10">
    <source>
        <dbReference type="Pfam" id="PF00117"/>
    </source>
</evidence>
<keyword evidence="14" id="KW-1185">Reference proteome</keyword>
<evidence type="ECO:0000256" key="2">
    <source>
        <dbReference type="ARBA" id="ARBA00005009"/>
    </source>
</evidence>
<dbReference type="InterPro" id="IPR006221">
    <property type="entry name" value="TrpG/PapA_dom"/>
</dbReference>
<feature type="domain" description="Glutamine amidotransferase" evidence="10">
    <location>
        <begin position="25"/>
        <end position="226"/>
    </location>
</feature>
<feature type="domain" description="Chorismate-utilising enzyme C-terminal" evidence="11">
    <location>
        <begin position="489"/>
        <end position="732"/>
    </location>
</feature>
<dbReference type="PROSITE" id="PS51273">
    <property type="entry name" value="GATASE_TYPE_1"/>
    <property type="match status" value="1"/>
</dbReference>
<dbReference type="AlphaFoldDB" id="A0A6A6W4A5"/>
<evidence type="ECO:0000259" key="11">
    <source>
        <dbReference type="Pfam" id="PF00425"/>
    </source>
</evidence>
<dbReference type="GO" id="GO:0008153">
    <property type="term" value="P:4-aminobenzoate biosynthetic process"/>
    <property type="evidence" value="ECO:0007669"/>
    <property type="project" value="TreeGrafter"/>
</dbReference>
<name>A0A6A6W4A5_9PEZI</name>
<dbReference type="UniPathway" id="UPA00077">
    <property type="reaction ID" value="UER00149"/>
</dbReference>
<dbReference type="Pfam" id="PF00425">
    <property type="entry name" value="Chorismate_bind"/>
    <property type="match status" value="1"/>
</dbReference>
<keyword evidence="6" id="KW-0289">Folate biosynthesis</keyword>
<dbReference type="PRINTS" id="PR00099">
    <property type="entry name" value="CPSGATASE"/>
</dbReference>
<keyword evidence="7" id="KW-0315">Glutamine amidotransferase</keyword>
<proteinExistence type="inferred from homology"/>
<dbReference type="GO" id="GO:0005737">
    <property type="term" value="C:cytoplasm"/>
    <property type="evidence" value="ECO:0007669"/>
    <property type="project" value="TreeGrafter"/>
</dbReference>
<dbReference type="Gene3D" id="3.40.50.880">
    <property type="match status" value="1"/>
</dbReference>
<dbReference type="PANTHER" id="PTHR11236:SF18">
    <property type="entry name" value="AMINODEOXYCHORISMATE SYNTHASE"/>
    <property type="match status" value="1"/>
</dbReference>
<dbReference type="PRINTS" id="PR00097">
    <property type="entry name" value="ANTSNTHASEII"/>
</dbReference>
<dbReference type="GO" id="GO:0046656">
    <property type="term" value="P:folic acid biosynthetic process"/>
    <property type="evidence" value="ECO:0007669"/>
    <property type="project" value="UniProtKB-KW"/>
</dbReference>
<evidence type="ECO:0000313" key="13">
    <source>
        <dbReference type="EMBL" id="KAF2756864.1"/>
    </source>
</evidence>
<accession>A0A6A6W4A5</accession>
<evidence type="ECO:0000256" key="3">
    <source>
        <dbReference type="ARBA" id="ARBA00005970"/>
    </source>
</evidence>
<evidence type="ECO:0000256" key="7">
    <source>
        <dbReference type="ARBA" id="ARBA00022962"/>
    </source>
</evidence>
<dbReference type="SUPFAM" id="SSF56322">
    <property type="entry name" value="ADC synthase"/>
    <property type="match status" value="1"/>
</dbReference>
<keyword evidence="5" id="KW-0808">Transferase</keyword>
<dbReference type="Proteomes" id="UP000799437">
    <property type="component" value="Unassembled WGS sequence"/>
</dbReference>
<evidence type="ECO:0000256" key="8">
    <source>
        <dbReference type="ARBA" id="ARBA00031329"/>
    </source>
</evidence>
<evidence type="ECO:0000259" key="12">
    <source>
        <dbReference type="Pfam" id="PF04715"/>
    </source>
</evidence>
<dbReference type="InterPro" id="IPR019999">
    <property type="entry name" value="Anth_synth_I-like"/>
</dbReference>